<dbReference type="PANTHER" id="PTHR31808">
    <property type="entry name" value="EXPRESSED PROTEIN"/>
    <property type="match status" value="1"/>
</dbReference>
<protein>
    <submittedName>
        <fullName evidence="2">Uncharacterized protein</fullName>
    </submittedName>
</protein>
<reference evidence="2 3" key="1">
    <citation type="journal article" date="2022" name="Nat. Plants">
        <title>Genomes of leafy and leafless Platanthera orchids illuminate the evolution of mycoheterotrophy.</title>
        <authorList>
            <person name="Li M.H."/>
            <person name="Liu K.W."/>
            <person name="Li Z."/>
            <person name="Lu H.C."/>
            <person name="Ye Q.L."/>
            <person name="Zhang D."/>
            <person name="Wang J.Y."/>
            <person name="Li Y.F."/>
            <person name="Zhong Z.M."/>
            <person name="Liu X."/>
            <person name="Yu X."/>
            <person name="Liu D.K."/>
            <person name="Tu X.D."/>
            <person name="Liu B."/>
            <person name="Hao Y."/>
            <person name="Liao X.Y."/>
            <person name="Jiang Y.T."/>
            <person name="Sun W.H."/>
            <person name="Chen J."/>
            <person name="Chen Y.Q."/>
            <person name="Ai Y."/>
            <person name="Zhai J.W."/>
            <person name="Wu S.S."/>
            <person name="Zhou Z."/>
            <person name="Hsiao Y.Y."/>
            <person name="Wu W.L."/>
            <person name="Chen Y.Y."/>
            <person name="Lin Y.F."/>
            <person name="Hsu J.L."/>
            <person name="Li C.Y."/>
            <person name="Wang Z.W."/>
            <person name="Zhao X."/>
            <person name="Zhong W.Y."/>
            <person name="Ma X.K."/>
            <person name="Ma L."/>
            <person name="Huang J."/>
            <person name="Chen G.Z."/>
            <person name="Huang M.Z."/>
            <person name="Huang L."/>
            <person name="Peng D.H."/>
            <person name="Luo Y.B."/>
            <person name="Zou S.Q."/>
            <person name="Chen S.P."/>
            <person name="Lan S."/>
            <person name="Tsai W.C."/>
            <person name="Van de Peer Y."/>
            <person name="Liu Z.J."/>
        </authorList>
    </citation>
    <scope>NUCLEOTIDE SEQUENCE [LARGE SCALE GENOMIC DNA]</scope>
    <source>
        <strain evidence="2">Lor287</strain>
    </source>
</reference>
<dbReference type="InterPro" id="IPR038925">
    <property type="entry name" value="At3g17800-like"/>
</dbReference>
<evidence type="ECO:0000313" key="3">
    <source>
        <dbReference type="Proteomes" id="UP001418222"/>
    </source>
</evidence>
<keyword evidence="3" id="KW-1185">Reference proteome</keyword>
<proteinExistence type="predicted"/>
<evidence type="ECO:0000313" key="2">
    <source>
        <dbReference type="EMBL" id="KAK8951445.1"/>
    </source>
</evidence>
<accession>A0AAP0GCG3</accession>
<dbReference type="EMBL" id="JBBWWQ010000003">
    <property type="protein sequence ID" value="KAK8951445.1"/>
    <property type="molecule type" value="Genomic_DNA"/>
</dbReference>
<dbReference type="Proteomes" id="UP001418222">
    <property type="component" value="Unassembled WGS sequence"/>
</dbReference>
<sequence>MFKSVLECVLLYYLVFHLTCLWYGCSFFVNFYHLGVFHVIFFENLFEKTLYFVAQGLSRFHQNRSFTHYRLRTSDTLACAKSNKSDCTGVGAPLELWTPEGKFLCSVLKDQPLIFQAAAAKQLDELAFARDSAFARLECSEGSSESCLHRLVP</sequence>
<keyword evidence="1" id="KW-1133">Transmembrane helix</keyword>
<dbReference type="AlphaFoldDB" id="A0AAP0GCG3"/>
<keyword evidence="1" id="KW-0812">Transmembrane</keyword>
<comment type="caution">
    <text evidence="2">The sequence shown here is derived from an EMBL/GenBank/DDBJ whole genome shotgun (WGS) entry which is preliminary data.</text>
</comment>
<organism evidence="2 3">
    <name type="scientific">Platanthera zijinensis</name>
    <dbReference type="NCBI Taxonomy" id="2320716"/>
    <lineage>
        <taxon>Eukaryota</taxon>
        <taxon>Viridiplantae</taxon>
        <taxon>Streptophyta</taxon>
        <taxon>Embryophyta</taxon>
        <taxon>Tracheophyta</taxon>
        <taxon>Spermatophyta</taxon>
        <taxon>Magnoliopsida</taxon>
        <taxon>Liliopsida</taxon>
        <taxon>Asparagales</taxon>
        <taxon>Orchidaceae</taxon>
        <taxon>Orchidoideae</taxon>
        <taxon>Orchideae</taxon>
        <taxon>Orchidinae</taxon>
        <taxon>Platanthera</taxon>
    </lineage>
</organism>
<keyword evidence="1" id="KW-0472">Membrane</keyword>
<name>A0AAP0GCG3_9ASPA</name>
<dbReference type="PANTHER" id="PTHR31808:SF9">
    <property type="entry name" value="F21O3.2 PROTEIN"/>
    <property type="match status" value="1"/>
</dbReference>
<dbReference type="PROSITE" id="PS51257">
    <property type="entry name" value="PROKAR_LIPOPROTEIN"/>
    <property type="match status" value="1"/>
</dbReference>
<feature type="transmembrane region" description="Helical" evidence="1">
    <location>
        <begin position="9"/>
        <end position="29"/>
    </location>
</feature>
<evidence type="ECO:0000256" key="1">
    <source>
        <dbReference type="SAM" id="Phobius"/>
    </source>
</evidence>
<gene>
    <name evidence="2" type="ORF">KSP39_PZI003045</name>
</gene>